<organism evidence="3 4">
    <name type="scientific">Dactylosporangium vinaceum</name>
    <dbReference type="NCBI Taxonomy" id="53362"/>
    <lineage>
        <taxon>Bacteria</taxon>
        <taxon>Bacillati</taxon>
        <taxon>Actinomycetota</taxon>
        <taxon>Actinomycetes</taxon>
        <taxon>Micromonosporales</taxon>
        <taxon>Micromonosporaceae</taxon>
        <taxon>Dactylosporangium</taxon>
    </lineage>
</organism>
<feature type="transmembrane region" description="Helical" evidence="1">
    <location>
        <begin position="316"/>
        <end position="336"/>
    </location>
</feature>
<dbReference type="EMBL" id="JBHMCA010000046">
    <property type="protein sequence ID" value="MFB9446218.1"/>
    <property type="molecule type" value="Genomic_DNA"/>
</dbReference>
<keyword evidence="1" id="KW-0812">Transmembrane</keyword>
<protein>
    <submittedName>
        <fullName evidence="3">DUF2207 family protein</fullName>
    </submittedName>
</protein>
<feature type="domain" description="Predicted membrane protein YciQ-like C-terminal" evidence="2">
    <location>
        <begin position="49"/>
        <end position="268"/>
    </location>
</feature>
<dbReference type="RefSeq" id="WP_223102243.1">
    <property type="nucleotide sequence ID" value="NZ_CP061913.1"/>
</dbReference>
<dbReference type="InterPro" id="IPR048389">
    <property type="entry name" value="YciQ-like_C"/>
</dbReference>
<gene>
    <name evidence="3" type="ORF">ACFFTR_24310</name>
</gene>
<accession>A0ABV5MBH9</accession>
<feature type="transmembrane region" description="Helical" evidence="1">
    <location>
        <begin position="166"/>
        <end position="188"/>
    </location>
</feature>
<comment type="caution">
    <text evidence="3">The sequence shown here is derived from an EMBL/GenBank/DDBJ whole genome shotgun (WGS) entry which is preliminary data.</text>
</comment>
<evidence type="ECO:0000313" key="4">
    <source>
        <dbReference type="Proteomes" id="UP001589608"/>
    </source>
</evidence>
<name>A0ABV5MBH9_9ACTN</name>
<keyword evidence="1" id="KW-1133">Transmembrane helix</keyword>
<sequence>MDPQFLVEAAIALAGLGAWLAAFGGALFVTRPRPVAAPPPTQDFGGSESPAVVSMITGRWELTEDAAESTLIDLAARRVLEFRQPGNDPLQTTVHVREAAPSGLNAYETMIFERIKALAMGGMVPLTALTFRDEAQAAGWTKRLNAAIVADARSRGLSQRRFSKPVVTALSVFALVPAFALTLAALLYNRRTGGDSGVSFVLGIFMWFALFYVAGKSRGERDTPAGRQAAARWLGLKAYLRAHESFADLPPAAVTVWDRYLSYGDAVGATRVCAAVIDLGMGNRNKVWSSFGGTWHRVKVKYPSVFPRYGQKALRLALKSVAALVIAALITRYNAIAFDFAPDSVTSWVALAVRILILWPLLYGGYTLLGTLVDVLTPVTVTGEVLWLQTWKTRSQGEDEPSIPVLHHLAVDAGVTDRTVAWACPSEIAAKCDVGDIVTLTARRWTRRVLSLQVDAGARMRRQTYGDEKTDALILNAMNAGAPALATAVHPTTVTASSLVTAEEAGRVLGRQVTLAGRGGDADGGGGGGGGGGGVAIGPMTLAEYVAADRSALLVTVVTGTAARFAIGTHRGGTPVPGVGEEAFASGRWAVARRGETVIKLEQRTSGTIHQPYLVWLLGLAVARLP</sequence>
<keyword evidence="4" id="KW-1185">Reference proteome</keyword>
<evidence type="ECO:0000313" key="3">
    <source>
        <dbReference type="EMBL" id="MFB9446218.1"/>
    </source>
</evidence>
<keyword evidence="1" id="KW-0472">Membrane</keyword>
<evidence type="ECO:0000256" key="1">
    <source>
        <dbReference type="SAM" id="Phobius"/>
    </source>
</evidence>
<feature type="transmembrane region" description="Helical" evidence="1">
    <location>
        <begin position="194"/>
        <end position="214"/>
    </location>
</feature>
<proteinExistence type="predicted"/>
<evidence type="ECO:0000259" key="2">
    <source>
        <dbReference type="Pfam" id="PF20990"/>
    </source>
</evidence>
<feature type="transmembrane region" description="Helical" evidence="1">
    <location>
        <begin position="348"/>
        <end position="369"/>
    </location>
</feature>
<dbReference type="Proteomes" id="UP001589608">
    <property type="component" value="Unassembled WGS sequence"/>
</dbReference>
<dbReference type="Pfam" id="PF20990">
    <property type="entry name" value="DUF2207_C"/>
    <property type="match status" value="1"/>
</dbReference>
<reference evidence="3 4" key="1">
    <citation type="submission" date="2024-09" db="EMBL/GenBank/DDBJ databases">
        <authorList>
            <person name="Sun Q."/>
            <person name="Mori K."/>
        </authorList>
    </citation>
    <scope>NUCLEOTIDE SEQUENCE [LARGE SCALE GENOMIC DNA]</scope>
    <source>
        <strain evidence="3 4">JCM 3307</strain>
    </source>
</reference>
<feature type="transmembrane region" description="Helical" evidence="1">
    <location>
        <begin position="6"/>
        <end position="29"/>
    </location>
</feature>